<name>A0A0E9SXE5_ANGAN</name>
<reference evidence="1" key="1">
    <citation type="submission" date="2014-11" db="EMBL/GenBank/DDBJ databases">
        <authorList>
            <person name="Amaro Gonzalez C."/>
        </authorList>
    </citation>
    <scope>NUCLEOTIDE SEQUENCE</scope>
</reference>
<protein>
    <submittedName>
        <fullName evidence="1">Uncharacterized protein</fullName>
    </submittedName>
</protein>
<accession>A0A0E9SXE5</accession>
<proteinExistence type="predicted"/>
<dbReference type="AlphaFoldDB" id="A0A0E9SXE5"/>
<dbReference type="EMBL" id="GBXM01062616">
    <property type="protein sequence ID" value="JAH45961.1"/>
    <property type="molecule type" value="Transcribed_RNA"/>
</dbReference>
<sequence length="69" mass="8522">MHFNYSTVQTCSYPPFNYRRERVKRRQSKMGDILGNQRYKILRDNTNIYSIYYNSDIYKHISKPYNFNL</sequence>
<reference evidence="1" key="2">
    <citation type="journal article" date="2015" name="Fish Shellfish Immunol.">
        <title>Early steps in the European eel (Anguilla anguilla)-Vibrio vulnificus interaction in the gills: Role of the RtxA13 toxin.</title>
        <authorList>
            <person name="Callol A."/>
            <person name="Pajuelo D."/>
            <person name="Ebbesson L."/>
            <person name="Teles M."/>
            <person name="MacKenzie S."/>
            <person name="Amaro C."/>
        </authorList>
    </citation>
    <scope>NUCLEOTIDE SEQUENCE</scope>
</reference>
<evidence type="ECO:0000313" key="1">
    <source>
        <dbReference type="EMBL" id="JAH45961.1"/>
    </source>
</evidence>
<organism evidence="1">
    <name type="scientific">Anguilla anguilla</name>
    <name type="common">European freshwater eel</name>
    <name type="synonym">Muraena anguilla</name>
    <dbReference type="NCBI Taxonomy" id="7936"/>
    <lineage>
        <taxon>Eukaryota</taxon>
        <taxon>Metazoa</taxon>
        <taxon>Chordata</taxon>
        <taxon>Craniata</taxon>
        <taxon>Vertebrata</taxon>
        <taxon>Euteleostomi</taxon>
        <taxon>Actinopterygii</taxon>
        <taxon>Neopterygii</taxon>
        <taxon>Teleostei</taxon>
        <taxon>Anguilliformes</taxon>
        <taxon>Anguillidae</taxon>
        <taxon>Anguilla</taxon>
    </lineage>
</organism>